<evidence type="ECO:0000256" key="4">
    <source>
        <dbReference type="ARBA" id="ARBA00023274"/>
    </source>
</evidence>
<protein>
    <recommendedName>
        <fullName evidence="5">Large ribosomal subunit protein bL25</fullName>
    </recommendedName>
    <alternativeName>
        <fullName evidence="5">General stress protein CTC</fullName>
    </alternativeName>
</protein>
<sequence>MELAVKPRTELGKKVNALRRAGFLPAVIYGEKVPSQPVSVPYADFMKVFREAGESTIFKLKIDGKKEHDVLIYDIKFDPLKGVPQHVDFYAVPEHRAIRHKVPFEFAGEAPAVKNFGGILIKVMHEIEVEALPKDLPHAIEVDLSSLSDLEAKLHVRELVAPKGVEFHGRMDDVVVLIETPRSEEELKAIEETPAVEEVAEVKTEREIKSEEKVKEETEEEVVEK</sequence>
<comment type="similarity">
    <text evidence="5">Belongs to the bacterial ribosomal protein bL25 family. CTC subfamily.</text>
</comment>
<dbReference type="Pfam" id="PF14693">
    <property type="entry name" value="Ribosomal_TL5_C"/>
    <property type="match status" value="1"/>
</dbReference>
<dbReference type="InterPro" id="IPR037121">
    <property type="entry name" value="Ribosomal_bL25_C"/>
</dbReference>
<dbReference type="PANTHER" id="PTHR33284">
    <property type="entry name" value="RIBOSOMAL PROTEIN L25/GLN-TRNA SYNTHETASE, ANTI-CODON-BINDING DOMAIN-CONTAINING PROTEIN"/>
    <property type="match status" value="1"/>
</dbReference>
<dbReference type="Gene3D" id="2.40.240.10">
    <property type="entry name" value="Ribosomal Protein L25, Chain P"/>
    <property type="match status" value="1"/>
</dbReference>
<dbReference type="InterPro" id="IPR001021">
    <property type="entry name" value="Ribosomal_bL25_long"/>
</dbReference>
<evidence type="ECO:0000256" key="6">
    <source>
        <dbReference type="SAM" id="MobiDB-lite"/>
    </source>
</evidence>
<dbReference type="Pfam" id="PF01386">
    <property type="entry name" value="Ribosomal_L25p"/>
    <property type="match status" value="1"/>
</dbReference>
<dbReference type="InterPro" id="IPR020930">
    <property type="entry name" value="Ribosomal_uL5_bac-type"/>
</dbReference>
<accession>A0A1G2K793</accession>
<keyword evidence="1 5" id="KW-0699">rRNA-binding</keyword>
<evidence type="ECO:0000259" key="8">
    <source>
        <dbReference type="Pfam" id="PF14693"/>
    </source>
</evidence>
<proteinExistence type="inferred from homology"/>
<dbReference type="InterPro" id="IPR020056">
    <property type="entry name" value="Rbsml_bL25/Gln-tRNA_synth_N"/>
</dbReference>
<comment type="caution">
    <text evidence="9">The sequence shown here is derived from an EMBL/GenBank/DDBJ whole genome shotgun (WGS) entry which is preliminary data.</text>
</comment>
<gene>
    <name evidence="5" type="primary">rplY</name>
    <name evidence="5" type="synonym">ctc</name>
    <name evidence="9" type="ORF">A2847_02320</name>
</gene>
<dbReference type="AlphaFoldDB" id="A0A1G2K793"/>
<organism evidence="9 10">
    <name type="scientific">Candidatus Sungbacteria bacterium RIFCSPHIGHO2_01_FULL_50_25</name>
    <dbReference type="NCBI Taxonomy" id="1802265"/>
    <lineage>
        <taxon>Bacteria</taxon>
        <taxon>Candidatus Sungiibacteriota</taxon>
    </lineage>
</organism>
<dbReference type="SUPFAM" id="SSF50715">
    <property type="entry name" value="Ribosomal protein L25-like"/>
    <property type="match status" value="1"/>
</dbReference>
<dbReference type="EMBL" id="MHQD01000037">
    <property type="protein sequence ID" value="OGZ95302.1"/>
    <property type="molecule type" value="Genomic_DNA"/>
</dbReference>
<evidence type="ECO:0000256" key="5">
    <source>
        <dbReference type="HAMAP-Rule" id="MF_01334"/>
    </source>
</evidence>
<dbReference type="GO" id="GO:0008097">
    <property type="term" value="F:5S rRNA binding"/>
    <property type="evidence" value="ECO:0007669"/>
    <property type="project" value="InterPro"/>
</dbReference>
<dbReference type="InterPro" id="IPR029751">
    <property type="entry name" value="Ribosomal_L25_dom"/>
</dbReference>
<reference evidence="9 10" key="1">
    <citation type="journal article" date="2016" name="Nat. Commun.">
        <title>Thousands of microbial genomes shed light on interconnected biogeochemical processes in an aquifer system.</title>
        <authorList>
            <person name="Anantharaman K."/>
            <person name="Brown C.T."/>
            <person name="Hug L.A."/>
            <person name="Sharon I."/>
            <person name="Castelle C.J."/>
            <person name="Probst A.J."/>
            <person name="Thomas B.C."/>
            <person name="Singh A."/>
            <person name="Wilkins M.J."/>
            <person name="Karaoz U."/>
            <person name="Brodie E.L."/>
            <person name="Williams K.H."/>
            <person name="Hubbard S.S."/>
            <person name="Banfield J.F."/>
        </authorList>
    </citation>
    <scope>NUCLEOTIDE SEQUENCE [LARGE SCALE GENOMIC DNA]</scope>
</reference>
<dbReference type="NCBIfam" id="TIGR00731">
    <property type="entry name" value="bL25_bact_ctc"/>
    <property type="match status" value="1"/>
</dbReference>
<dbReference type="GO" id="GO:0003735">
    <property type="term" value="F:structural constituent of ribosome"/>
    <property type="evidence" value="ECO:0007669"/>
    <property type="project" value="InterPro"/>
</dbReference>
<feature type="region of interest" description="Disordered" evidence="6">
    <location>
        <begin position="201"/>
        <end position="225"/>
    </location>
</feature>
<evidence type="ECO:0000256" key="1">
    <source>
        <dbReference type="ARBA" id="ARBA00022730"/>
    </source>
</evidence>
<evidence type="ECO:0000256" key="3">
    <source>
        <dbReference type="ARBA" id="ARBA00022980"/>
    </source>
</evidence>
<dbReference type="InterPro" id="IPR011035">
    <property type="entry name" value="Ribosomal_bL25/Gln-tRNA_synth"/>
</dbReference>
<keyword evidence="2 5" id="KW-0694">RNA-binding</keyword>
<dbReference type="GO" id="GO:0022625">
    <property type="term" value="C:cytosolic large ribosomal subunit"/>
    <property type="evidence" value="ECO:0007669"/>
    <property type="project" value="TreeGrafter"/>
</dbReference>
<evidence type="ECO:0000313" key="10">
    <source>
        <dbReference type="Proteomes" id="UP000178574"/>
    </source>
</evidence>
<dbReference type="Gene3D" id="2.170.120.20">
    <property type="entry name" value="Ribosomal protein L25, beta domain"/>
    <property type="match status" value="1"/>
</dbReference>
<dbReference type="InterPro" id="IPR020057">
    <property type="entry name" value="Ribosomal_bL25_b-dom"/>
</dbReference>
<name>A0A1G2K793_9BACT</name>
<feature type="compositionally biased region" description="Basic and acidic residues" evidence="6">
    <location>
        <begin position="201"/>
        <end position="216"/>
    </location>
</feature>
<evidence type="ECO:0000256" key="2">
    <source>
        <dbReference type="ARBA" id="ARBA00022884"/>
    </source>
</evidence>
<keyword evidence="4 5" id="KW-0687">Ribonucleoprotein</keyword>
<dbReference type="HAMAP" id="MF_01334">
    <property type="entry name" value="Ribosomal_bL25_CTC"/>
    <property type="match status" value="1"/>
</dbReference>
<keyword evidence="3 5" id="KW-0689">Ribosomal protein</keyword>
<dbReference type="GO" id="GO:0006412">
    <property type="term" value="P:translation"/>
    <property type="evidence" value="ECO:0007669"/>
    <property type="project" value="UniProtKB-UniRule"/>
</dbReference>
<comment type="function">
    <text evidence="5">This is one of the proteins that binds to the 5S RNA in the ribosome where it forms part of the central protuberance.</text>
</comment>
<evidence type="ECO:0000313" key="9">
    <source>
        <dbReference type="EMBL" id="OGZ95302.1"/>
    </source>
</evidence>
<evidence type="ECO:0000259" key="7">
    <source>
        <dbReference type="Pfam" id="PF01386"/>
    </source>
</evidence>
<dbReference type="Proteomes" id="UP000178574">
    <property type="component" value="Unassembled WGS sequence"/>
</dbReference>
<feature type="domain" description="Large ribosomal subunit protein bL25 L25" evidence="7">
    <location>
        <begin position="3"/>
        <end position="89"/>
    </location>
</feature>
<comment type="subunit">
    <text evidence="5">Part of the 50S ribosomal subunit; part of the 5S rRNA/L5/L18/L25 subcomplex. Contacts the 5S rRNA. Binds to the 5S rRNA independently of L5 and L18.</text>
</comment>
<dbReference type="PANTHER" id="PTHR33284:SF1">
    <property type="entry name" value="RIBOSOMAL PROTEIN L25_GLN-TRNA SYNTHETASE, ANTI-CODON-BINDING DOMAIN-CONTAINING PROTEIN"/>
    <property type="match status" value="1"/>
</dbReference>
<feature type="domain" description="Large ribosomal subunit protein bL25 beta" evidence="8">
    <location>
        <begin position="98"/>
        <end position="182"/>
    </location>
</feature>
<dbReference type="CDD" id="cd00495">
    <property type="entry name" value="Ribosomal_L25_TL5_CTC"/>
    <property type="match status" value="1"/>
</dbReference>